<keyword evidence="3" id="KW-1185">Reference proteome</keyword>
<reference evidence="2" key="1">
    <citation type="submission" date="2023-03" db="EMBL/GenBank/DDBJ databases">
        <title>Massive genome expansion in bonnet fungi (Mycena s.s.) driven by repeated elements and novel gene families across ecological guilds.</title>
        <authorList>
            <consortium name="Lawrence Berkeley National Laboratory"/>
            <person name="Harder C.B."/>
            <person name="Miyauchi S."/>
            <person name="Viragh M."/>
            <person name="Kuo A."/>
            <person name="Thoen E."/>
            <person name="Andreopoulos B."/>
            <person name="Lu D."/>
            <person name="Skrede I."/>
            <person name="Drula E."/>
            <person name="Henrissat B."/>
            <person name="Morin E."/>
            <person name="Kohler A."/>
            <person name="Barry K."/>
            <person name="LaButti K."/>
            <person name="Morin E."/>
            <person name="Salamov A."/>
            <person name="Lipzen A."/>
            <person name="Mereny Z."/>
            <person name="Hegedus B."/>
            <person name="Baldrian P."/>
            <person name="Stursova M."/>
            <person name="Weitz H."/>
            <person name="Taylor A."/>
            <person name="Grigoriev I.V."/>
            <person name="Nagy L.G."/>
            <person name="Martin F."/>
            <person name="Kauserud H."/>
        </authorList>
    </citation>
    <scope>NUCLEOTIDE SEQUENCE</scope>
    <source>
        <strain evidence="2">CBHHK182m</strain>
    </source>
</reference>
<evidence type="ECO:0000256" key="1">
    <source>
        <dbReference type="SAM" id="SignalP"/>
    </source>
</evidence>
<feature type="signal peptide" evidence="1">
    <location>
        <begin position="1"/>
        <end position="18"/>
    </location>
</feature>
<evidence type="ECO:0000313" key="3">
    <source>
        <dbReference type="Proteomes" id="UP001215598"/>
    </source>
</evidence>
<dbReference type="AlphaFoldDB" id="A0AAD7IJB1"/>
<gene>
    <name evidence="2" type="ORF">B0H16DRAFT_1560041</name>
</gene>
<protein>
    <submittedName>
        <fullName evidence="2">Uncharacterized protein</fullName>
    </submittedName>
</protein>
<sequence length="243" mass="26234">MWLLLPVVLLSVVVYAQGSDTIELGDLNYNRAQNQLEFSFAFHGSSSHHTSINYSEKADIFYQLHTISWLDPVHVRANGTMALANITALSSLSEYLQITLDPCGNVSAVVVNSTADPTYTPWRIIHPAGFDVFAQADLGTPNAAINHALYKMDQLADSSPKNFFSTTNLTIDQANFTSTSARNAGTFTAYSEEFYVQGAHPPDCLADAQVTPVAHTNAGSGIRPSALLSGLAGVGLLFFMVLM</sequence>
<name>A0AAD7IJB1_9AGAR</name>
<dbReference type="EMBL" id="JARKIB010000087">
    <property type="protein sequence ID" value="KAJ7744404.1"/>
    <property type="molecule type" value="Genomic_DNA"/>
</dbReference>
<keyword evidence="1" id="KW-0732">Signal</keyword>
<dbReference type="Proteomes" id="UP001215598">
    <property type="component" value="Unassembled WGS sequence"/>
</dbReference>
<proteinExistence type="predicted"/>
<comment type="caution">
    <text evidence="2">The sequence shown here is derived from an EMBL/GenBank/DDBJ whole genome shotgun (WGS) entry which is preliminary data.</text>
</comment>
<organism evidence="2 3">
    <name type="scientific">Mycena metata</name>
    <dbReference type="NCBI Taxonomy" id="1033252"/>
    <lineage>
        <taxon>Eukaryota</taxon>
        <taxon>Fungi</taxon>
        <taxon>Dikarya</taxon>
        <taxon>Basidiomycota</taxon>
        <taxon>Agaricomycotina</taxon>
        <taxon>Agaricomycetes</taxon>
        <taxon>Agaricomycetidae</taxon>
        <taxon>Agaricales</taxon>
        <taxon>Marasmiineae</taxon>
        <taxon>Mycenaceae</taxon>
        <taxon>Mycena</taxon>
    </lineage>
</organism>
<evidence type="ECO:0000313" key="2">
    <source>
        <dbReference type="EMBL" id="KAJ7744404.1"/>
    </source>
</evidence>
<accession>A0AAD7IJB1</accession>
<feature type="chain" id="PRO_5042018149" evidence="1">
    <location>
        <begin position="19"/>
        <end position="243"/>
    </location>
</feature>